<sequence>MNDGTSAGAIPSSAISSQGGQTAPVAGASQSAFGGPVRPFNFGSLVTGEVGQIAPAAQTAFVGNSASVFGQPVLTKAAGSARSASEATDEFGRVRKPKIFIGASGLGHAEKKSWSSTPSLSNGTGSRIRFGTGSQLPTLMAGTYIPKEELLADPFATEFWVSILTLLDPATICRTERVCRIWKTLHRREANSIWRNKVRVLTKEGTVPYLLKDETFKLLYKIHCTWERVGDWRVADVGTAKIITEMQVGGMVRNSSVFGVAAAGTAWRGPGCFGKGIRGSAPNMEIAGKTAMFYSRRDSPSVYALPTNTHNYYKEGSSRFPPDSTSVAVYHGAPADKREAKLFECCRTDLMGTITWENVGRSDGQQGNASSADVYFWDSKTLRRSHAIRDLSTKGPPLRAILCGMTFALITGGDGISIFVYQLHKGEATPEQQYSRWLNNPDGTHLLFALDEHRIASYEHDLTSIGISLIGEEDEQIYLLLPKDGIVRLDFTRTHFVVAHGRDTISSFSIYSLDTYECKNTIKVDLKPFQFERVRFSDCGAYVSILSATCLTTGQEVWDPHLSILDIVMGRAYGWEQVQEGVVDGKVVRGRKELVACERERDAKYRRMEVRVMEGRRQGFFLWHGLKNGGNAFPLRCEWVDLSC</sequence>
<dbReference type="EMBL" id="JADGJD010000066">
    <property type="protein sequence ID" value="KAJ3055700.1"/>
    <property type="molecule type" value="Genomic_DNA"/>
</dbReference>
<dbReference type="SUPFAM" id="SSF81383">
    <property type="entry name" value="F-box domain"/>
    <property type="match status" value="1"/>
</dbReference>
<protein>
    <recommendedName>
        <fullName evidence="4">F-box domain-containing protein</fullName>
    </recommendedName>
</protein>
<feature type="compositionally biased region" description="Low complexity" evidence="1">
    <location>
        <begin position="1"/>
        <end position="21"/>
    </location>
</feature>
<feature type="region of interest" description="Disordered" evidence="1">
    <location>
        <begin position="1"/>
        <end position="30"/>
    </location>
</feature>
<dbReference type="Proteomes" id="UP001212841">
    <property type="component" value="Unassembled WGS sequence"/>
</dbReference>
<dbReference type="InterPro" id="IPR036047">
    <property type="entry name" value="F-box-like_dom_sf"/>
</dbReference>
<gene>
    <name evidence="2" type="ORF">HK097_009667</name>
</gene>
<proteinExistence type="predicted"/>
<dbReference type="AlphaFoldDB" id="A0AAD5SKN0"/>
<evidence type="ECO:0000313" key="3">
    <source>
        <dbReference type="Proteomes" id="UP001212841"/>
    </source>
</evidence>
<accession>A0AAD5SKN0</accession>
<name>A0AAD5SKN0_9FUNG</name>
<evidence type="ECO:0000256" key="1">
    <source>
        <dbReference type="SAM" id="MobiDB-lite"/>
    </source>
</evidence>
<reference evidence="2" key="1">
    <citation type="submission" date="2020-05" db="EMBL/GenBank/DDBJ databases">
        <title>Phylogenomic resolution of chytrid fungi.</title>
        <authorList>
            <person name="Stajich J.E."/>
            <person name="Amses K."/>
            <person name="Simmons R."/>
            <person name="Seto K."/>
            <person name="Myers J."/>
            <person name="Bonds A."/>
            <person name="Quandt C.A."/>
            <person name="Barry K."/>
            <person name="Liu P."/>
            <person name="Grigoriev I."/>
            <person name="Longcore J.E."/>
            <person name="James T.Y."/>
        </authorList>
    </citation>
    <scope>NUCLEOTIDE SEQUENCE</scope>
    <source>
        <strain evidence="2">JEL0318</strain>
    </source>
</reference>
<organism evidence="2 3">
    <name type="scientific">Rhizophlyctis rosea</name>
    <dbReference type="NCBI Taxonomy" id="64517"/>
    <lineage>
        <taxon>Eukaryota</taxon>
        <taxon>Fungi</taxon>
        <taxon>Fungi incertae sedis</taxon>
        <taxon>Chytridiomycota</taxon>
        <taxon>Chytridiomycota incertae sedis</taxon>
        <taxon>Chytridiomycetes</taxon>
        <taxon>Rhizophlyctidales</taxon>
        <taxon>Rhizophlyctidaceae</taxon>
        <taxon>Rhizophlyctis</taxon>
    </lineage>
</organism>
<keyword evidence="3" id="KW-1185">Reference proteome</keyword>
<dbReference type="SUPFAM" id="SSF82171">
    <property type="entry name" value="DPP6 N-terminal domain-like"/>
    <property type="match status" value="1"/>
</dbReference>
<comment type="caution">
    <text evidence="2">The sequence shown here is derived from an EMBL/GenBank/DDBJ whole genome shotgun (WGS) entry which is preliminary data.</text>
</comment>
<evidence type="ECO:0000313" key="2">
    <source>
        <dbReference type="EMBL" id="KAJ3055700.1"/>
    </source>
</evidence>
<evidence type="ECO:0008006" key="4">
    <source>
        <dbReference type="Google" id="ProtNLM"/>
    </source>
</evidence>
<dbReference type="Gene3D" id="1.20.1280.50">
    <property type="match status" value="1"/>
</dbReference>